<protein>
    <recommendedName>
        <fullName evidence="5">Aldehyde dehydrogenase domain-containing protein</fullName>
    </recommendedName>
</protein>
<dbReference type="GO" id="GO:0004030">
    <property type="term" value="F:aldehyde dehydrogenase [NAD(P)+] activity"/>
    <property type="evidence" value="ECO:0007669"/>
    <property type="project" value="UniProtKB-ARBA"/>
</dbReference>
<sequence length="569" mass="62164">MKQQPDSPQGSLSPLAYADRAVLWAAMSTGPRKVELHRLSTVAKPQQPEKDRTTRTQQIRLLQCLLPRSHSASPPISTSSQSLWRLVCLSTTNSLSQRIRLPCHQTLNPTNGKVIGSVSEARAKDVDIAVKAASQAFDQVWGLNTPGSARGKMLMQLADKIEAHLDTFAAIEAMDNGKTFAIAKGFDVIEAAGWLRYVSYLFGGWADKNVGESIEVEESKMAFTMHEPIGVVGQIIPWLLMMSWKLGPALATGNAIVIKPAEQTPLTALYLCQFIKEIFPPGVVNVLPGFGAGAGQPIVQHPLIEKIAFTGSTAIGKQILAQSAHSNLKKVTLELGGKSPNIVFDDADFDQAVKWAQFGLFFNHGQCCCAGSRVFVQEGIYDKFVSALKENLKSIKIGDPFDLETVQGPQISQLQYDRIMGYIKSGKDEGATCLIGGNREGQEGYFIQPTIFTDVKPEMKIHKEEIFGPVVVVMKFKDEEDVVRQANDTIYGLASAIHSRDITKALRVSKRIKAGTVWINCYNRLASQVPFGGYKESGVGREGGSYALSNYTAVKVSLPSVFINLSEKL</sequence>
<dbReference type="STRING" id="27349.A0A0L6VA65"/>
<dbReference type="InterPro" id="IPR015590">
    <property type="entry name" value="Aldehyde_DH_dom"/>
</dbReference>
<dbReference type="FunFam" id="3.40.605.10:FF:000026">
    <property type="entry name" value="Aldehyde dehydrogenase, putative"/>
    <property type="match status" value="1"/>
</dbReference>
<dbReference type="InterPro" id="IPR029510">
    <property type="entry name" value="Ald_DH_CS_GLU"/>
</dbReference>
<evidence type="ECO:0000256" key="1">
    <source>
        <dbReference type="ARBA" id="ARBA00009986"/>
    </source>
</evidence>
<dbReference type="InterPro" id="IPR016163">
    <property type="entry name" value="Ald_DH_C"/>
</dbReference>
<dbReference type="VEuPathDB" id="FungiDB:VP01_209g6"/>
<evidence type="ECO:0000256" key="2">
    <source>
        <dbReference type="ARBA" id="ARBA00023002"/>
    </source>
</evidence>
<dbReference type="PANTHER" id="PTHR11699">
    <property type="entry name" value="ALDEHYDE DEHYDROGENASE-RELATED"/>
    <property type="match status" value="1"/>
</dbReference>
<dbReference type="SUPFAM" id="SSF53720">
    <property type="entry name" value="ALDH-like"/>
    <property type="match status" value="1"/>
</dbReference>
<comment type="caution">
    <text evidence="6">The sequence shown here is derived from an EMBL/GenBank/DDBJ whole genome shotgun (WGS) entry which is preliminary data.</text>
</comment>
<evidence type="ECO:0000313" key="7">
    <source>
        <dbReference type="Proteomes" id="UP000037035"/>
    </source>
</evidence>
<dbReference type="Proteomes" id="UP000037035">
    <property type="component" value="Unassembled WGS sequence"/>
</dbReference>
<proteinExistence type="inferred from homology"/>
<dbReference type="PROSITE" id="PS00070">
    <property type="entry name" value="ALDEHYDE_DEHYDR_CYS"/>
    <property type="match status" value="1"/>
</dbReference>
<dbReference type="OrthoDB" id="310895at2759"/>
<dbReference type="InterPro" id="IPR016160">
    <property type="entry name" value="Ald_DH_CS_CYS"/>
</dbReference>
<dbReference type="FunFam" id="3.40.605.10:FF:000050">
    <property type="entry name" value="Aldehyde dehydrogenase, mitochondrial"/>
    <property type="match status" value="1"/>
</dbReference>
<dbReference type="PROSITE" id="PS00687">
    <property type="entry name" value="ALDEHYDE_DEHYDR_GLU"/>
    <property type="match status" value="1"/>
</dbReference>
<dbReference type="InterPro" id="IPR016161">
    <property type="entry name" value="Ald_DH/histidinol_DH"/>
</dbReference>
<feature type="active site" evidence="3">
    <location>
        <position position="334"/>
    </location>
</feature>
<dbReference type="Pfam" id="PF00171">
    <property type="entry name" value="Aldedh"/>
    <property type="match status" value="1"/>
</dbReference>
<feature type="domain" description="Aldehyde dehydrogenase" evidence="5">
    <location>
        <begin position="105"/>
        <end position="556"/>
    </location>
</feature>
<accession>A0A0L6VA65</accession>
<dbReference type="AlphaFoldDB" id="A0A0L6VA65"/>
<evidence type="ECO:0000256" key="4">
    <source>
        <dbReference type="RuleBase" id="RU003345"/>
    </source>
</evidence>
<dbReference type="GO" id="GO:0019413">
    <property type="term" value="P:acetate biosynthetic process"/>
    <property type="evidence" value="ECO:0007669"/>
    <property type="project" value="UniProtKB-ARBA"/>
</dbReference>
<keyword evidence="2 4" id="KW-0560">Oxidoreductase</keyword>
<organism evidence="6 7">
    <name type="scientific">Puccinia sorghi</name>
    <dbReference type="NCBI Taxonomy" id="27349"/>
    <lineage>
        <taxon>Eukaryota</taxon>
        <taxon>Fungi</taxon>
        <taxon>Dikarya</taxon>
        <taxon>Basidiomycota</taxon>
        <taxon>Pucciniomycotina</taxon>
        <taxon>Pucciniomycetes</taxon>
        <taxon>Pucciniales</taxon>
        <taxon>Pucciniaceae</taxon>
        <taxon>Puccinia</taxon>
    </lineage>
</organism>
<dbReference type="Gene3D" id="3.40.605.10">
    <property type="entry name" value="Aldehyde Dehydrogenase, Chain A, domain 1"/>
    <property type="match status" value="1"/>
</dbReference>
<reference evidence="6 7" key="1">
    <citation type="submission" date="2015-08" db="EMBL/GenBank/DDBJ databases">
        <title>Next Generation Sequencing and Analysis of the Genome of Puccinia sorghi L Schw, the Causal Agent of Maize Common Rust.</title>
        <authorList>
            <person name="Rochi L."/>
            <person name="Burguener G."/>
            <person name="Darino M."/>
            <person name="Turjanski A."/>
            <person name="Kreff E."/>
            <person name="Dieguez M.J."/>
            <person name="Sacco F."/>
        </authorList>
    </citation>
    <scope>NUCLEOTIDE SEQUENCE [LARGE SCALE GENOMIC DNA]</scope>
    <source>
        <strain evidence="6 7">RO10H11247</strain>
    </source>
</reference>
<evidence type="ECO:0000313" key="6">
    <source>
        <dbReference type="EMBL" id="KNZ57686.1"/>
    </source>
</evidence>
<dbReference type="InterPro" id="IPR016162">
    <property type="entry name" value="Ald_DH_N"/>
</dbReference>
<evidence type="ECO:0000259" key="5">
    <source>
        <dbReference type="Pfam" id="PF00171"/>
    </source>
</evidence>
<keyword evidence="7" id="KW-1185">Reference proteome</keyword>
<evidence type="ECO:0000256" key="3">
    <source>
        <dbReference type="PROSITE-ProRule" id="PRU10007"/>
    </source>
</evidence>
<comment type="similarity">
    <text evidence="1 4">Belongs to the aldehyde dehydrogenase family.</text>
</comment>
<name>A0A0L6VA65_9BASI</name>
<dbReference type="FunFam" id="3.40.309.10:FF:000001">
    <property type="entry name" value="Mitochondrial aldehyde dehydrogenase 2"/>
    <property type="match status" value="1"/>
</dbReference>
<dbReference type="EMBL" id="LAVV01006948">
    <property type="protein sequence ID" value="KNZ57686.1"/>
    <property type="molecule type" value="Genomic_DNA"/>
</dbReference>
<dbReference type="CDD" id="cd07091">
    <property type="entry name" value="ALDH_F1-2_Ald2-like"/>
    <property type="match status" value="1"/>
</dbReference>
<gene>
    <name evidence="6" type="ORF">VP01_209g6</name>
</gene>
<dbReference type="Gene3D" id="3.40.309.10">
    <property type="entry name" value="Aldehyde Dehydrogenase, Chain A, domain 2"/>
    <property type="match status" value="1"/>
</dbReference>